<dbReference type="PANTHER" id="PTHR33067:SF15">
    <property type="entry name" value="RNA-DIRECTED DNA POLYMERASE"/>
    <property type="match status" value="1"/>
</dbReference>
<evidence type="ECO:0000313" key="3">
    <source>
        <dbReference type="RefSeq" id="XP_015944866.1"/>
    </source>
</evidence>
<dbReference type="InterPro" id="IPR021109">
    <property type="entry name" value="Peptidase_aspartic_dom_sf"/>
</dbReference>
<accession>A0A6P4BS00</accession>
<dbReference type="RefSeq" id="XP_015944866.1">
    <property type="nucleotide sequence ID" value="XM_016089380.1"/>
</dbReference>
<feature type="compositionally biased region" description="Basic and acidic residues" evidence="1">
    <location>
        <begin position="77"/>
        <end position="101"/>
    </location>
</feature>
<reference evidence="3" key="2">
    <citation type="submission" date="2025-08" db="UniProtKB">
        <authorList>
            <consortium name="RefSeq"/>
        </authorList>
    </citation>
    <scope>IDENTIFICATION</scope>
    <source>
        <tissue evidence="3">Whole plant</tissue>
    </source>
</reference>
<dbReference type="KEGG" id="adu:107469992"/>
<proteinExistence type="predicted"/>
<organism evidence="2 3">
    <name type="scientific">Arachis duranensis</name>
    <name type="common">Wild peanut</name>
    <dbReference type="NCBI Taxonomy" id="130453"/>
    <lineage>
        <taxon>Eukaryota</taxon>
        <taxon>Viridiplantae</taxon>
        <taxon>Streptophyta</taxon>
        <taxon>Embryophyta</taxon>
        <taxon>Tracheophyta</taxon>
        <taxon>Spermatophyta</taxon>
        <taxon>Magnoliopsida</taxon>
        <taxon>eudicotyledons</taxon>
        <taxon>Gunneridae</taxon>
        <taxon>Pentapetalae</taxon>
        <taxon>rosids</taxon>
        <taxon>fabids</taxon>
        <taxon>Fabales</taxon>
        <taxon>Fabaceae</taxon>
        <taxon>Papilionoideae</taxon>
        <taxon>50 kb inversion clade</taxon>
        <taxon>dalbergioids sensu lato</taxon>
        <taxon>Dalbergieae</taxon>
        <taxon>Pterocarpus clade</taxon>
        <taxon>Arachis</taxon>
    </lineage>
</organism>
<sequence>MATIAEALTRLTLLPQTAQSTQQASTSSSLPSQPQPNPKGSINAITLRSGTMLDKNVDISAKASEKTNNDEVGEEVEMTKGEDENVDRSEEEPPKVKEPKRKTLLEEPSPIPFPTLVKKAKKQEDLDPTLVEVFKKVEVTVHLFQAIQQVPKYAKFLKDVCTHKDKLGNVNKKSVDDSISSLLLEKCNDPSPCLVTCLIGGIKFMDCMCDLEACVSTMPLPVYQRLNLPPLKRSGARVVLADKSIVSVVGIAENVIINIQWLLFSVDFHILETPPIDSTNPSSVLLGRPFLKTACFKLDAHSRVYSFESDGELVKFTLEESNKPTLKAYSIFGRDIVEDKVIKDIKEQGKEEVAKKSNSKDHAQPKNAKELEIFLLGEIPK</sequence>
<reference evidence="2" key="1">
    <citation type="journal article" date="2016" name="Nat. Genet.">
        <title>The genome sequences of Arachis duranensis and Arachis ipaensis, the diploid ancestors of cultivated peanut.</title>
        <authorList>
            <person name="Bertioli D.J."/>
            <person name="Cannon S.B."/>
            <person name="Froenicke L."/>
            <person name="Huang G."/>
            <person name="Farmer A.D."/>
            <person name="Cannon E.K."/>
            <person name="Liu X."/>
            <person name="Gao D."/>
            <person name="Clevenger J."/>
            <person name="Dash S."/>
            <person name="Ren L."/>
            <person name="Moretzsohn M.C."/>
            <person name="Shirasawa K."/>
            <person name="Huang W."/>
            <person name="Vidigal B."/>
            <person name="Abernathy B."/>
            <person name="Chu Y."/>
            <person name="Niederhuth C.E."/>
            <person name="Umale P."/>
            <person name="Araujo A.C."/>
            <person name="Kozik A."/>
            <person name="Kim K.D."/>
            <person name="Burow M.D."/>
            <person name="Varshney R.K."/>
            <person name="Wang X."/>
            <person name="Zhang X."/>
            <person name="Barkley N."/>
            <person name="Guimaraes P.M."/>
            <person name="Isobe S."/>
            <person name="Guo B."/>
            <person name="Liao B."/>
            <person name="Stalker H.T."/>
            <person name="Schmitz R.J."/>
            <person name="Scheffler B.E."/>
            <person name="Leal-Bertioli S.C."/>
            <person name="Xun X."/>
            <person name="Jackson S.A."/>
            <person name="Michelmore R."/>
            <person name="Ozias-Akins P."/>
        </authorList>
    </citation>
    <scope>NUCLEOTIDE SEQUENCE [LARGE SCALE GENOMIC DNA]</scope>
    <source>
        <strain evidence="2">cv. V14167</strain>
    </source>
</reference>
<keyword evidence="2" id="KW-1185">Reference proteome</keyword>
<evidence type="ECO:0000256" key="1">
    <source>
        <dbReference type="SAM" id="MobiDB-lite"/>
    </source>
</evidence>
<name>A0A6P4BS00_ARADU</name>
<feature type="region of interest" description="Disordered" evidence="1">
    <location>
        <begin position="13"/>
        <end position="101"/>
    </location>
</feature>
<feature type="compositionally biased region" description="Polar residues" evidence="1">
    <location>
        <begin position="38"/>
        <end position="49"/>
    </location>
</feature>
<dbReference type="PANTHER" id="PTHR33067">
    <property type="entry name" value="RNA-DIRECTED DNA POLYMERASE-RELATED"/>
    <property type="match status" value="1"/>
</dbReference>
<dbReference type="Proteomes" id="UP000515211">
    <property type="component" value="Chromosome 10"/>
</dbReference>
<feature type="compositionally biased region" description="Low complexity" evidence="1">
    <location>
        <begin position="13"/>
        <end position="32"/>
    </location>
</feature>
<gene>
    <name evidence="3" type="primary">LOC107469992</name>
</gene>
<protein>
    <submittedName>
        <fullName evidence="3">Uncharacterized protein LOC107469992</fullName>
    </submittedName>
</protein>
<dbReference type="GeneID" id="107469992"/>
<dbReference type="AlphaFoldDB" id="A0A6P4BS00"/>
<dbReference type="CDD" id="cd00303">
    <property type="entry name" value="retropepsin_like"/>
    <property type="match status" value="1"/>
</dbReference>
<evidence type="ECO:0000313" key="2">
    <source>
        <dbReference type="Proteomes" id="UP000515211"/>
    </source>
</evidence>
<dbReference type="Gene3D" id="2.40.70.10">
    <property type="entry name" value="Acid Proteases"/>
    <property type="match status" value="1"/>
</dbReference>